<dbReference type="GO" id="GO:0016301">
    <property type="term" value="F:kinase activity"/>
    <property type="evidence" value="ECO:0007669"/>
    <property type="project" value="UniProtKB-KW"/>
</dbReference>
<dbReference type="InterPro" id="IPR011009">
    <property type="entry name" value="Kinase-like_dom_sf"/>
</dbReference>
<accession>A0A5J5FAL9</accession>
<keyword evidence="3" id="KW-1185">Reference proteome</keyword>
<reference evidence="2 3" key="1">
    <citation type="submission" date="2019-09" db="EMBL/GenBank/DDBJ databases">
        <title>Draft genome of the ectomycorrhizal ascomycete Sphaerosporella brunnea.</title>
        <authorList>
            <consortium name="DOE Joint Genome Institute"/>
            <person name="Benucci G.M."/>
            <person name="Marozzi G."/>
            <person name="Antonielli L."/>
            <person name="Sanchez S."/>
            <person name="Marco P."/>
            <person name="Wang X."/>
            <person name="Falini L.B."/>
            <person name="Barry K."/>
            <person name="Haridas S."/>
            <person name="Lipzen A."/>
            <person name="Labutti K."/>
            <person name="Grigoriev I.V."/>
            <person name="Murat C."/>
            <person name="Martin F."/>
            <person name="Albertini E."/>
            <person name="Donnini D."/>
            <person name="Bonito G."/>
        </authorList>
    </citation>
    <scope>NUCLEOTIDE SEQUENCE [LARGE SCALE GENOMIC DNA]</scope>
    <source>
        <strain evidence="2 3">Sb_GMNB300</strain>
    </source>
</reference>
<dbReference type="SUPFAM" id="SSF56112">
    <property type="entry name" value="Protein kinase-like (PK-like)"/>
    <property type="match status" value="1"/>
</dbReference>
<dbReference type="AlphaFoldDB" id="A0A5J5FAL9"/>
<dbReference type="Proteomes" id="UP000326924">
    <property type="component" value="Unassembled WGS sequence"/>
</dbReference>
<dbReference type="InterPro" id="IPR051678">
    <property type="entry name" value="AGP_Transferase"/>
</dbReference>
<comment type="caution">
    <text evidence="2">The sequence shown here is derived from an EMBL/GenBank/DDBJ whole genome shotgun (WGS) entry which is preliminary data.</text>
</comment>
<feature type="domain" description="Aminoglycoside phosphotransferase" evidence="1">
    <location>
        <begin position="81"/>
        <end position="340"/>
    </location>
</feature>
<keyword evidence="2" id="KW-0418">Kinase</keyword>
<keyword evidence="2" id="KW-0808">Transferase</keyword>
<sequence length="462" mass="52674">MSNIRDSLRLSGECQEWDDADIEPYIPVFDAVNIEALLAVAQKTRSAFEPDAKSSCSIDYNILGSYNIMSVIRFSDGLRWAAKIPRYGIASTFGRLNQQKMLSEILTLRLIRSRTSLPVPDIFDWDVTSRKIGVPYILMSFLPGTTLDERWTDQRWMPEERRVALLRNLAKLMSELHALQFDKIGYLFFDDKGDFVKVDQLIAQTEGDIFHPQYDVIGGHQTIRWPEPTVLGPFDSAKSFLLSGVVALEAEQGLSALAKKQRKADVAVLRLAIDSIPEHLTERDDSFVLAHPTLDAPNILVDDNGKITGLIDWDSVQTMPRAYGFSSYPSWITRDWDPIMYENSDPELEDSPDTLSRYRQIYASAFEGLELPPNNYIPDETRLSHIYEAIFVAASSFWNLSPIDKLLEHAFRGATAEPFNVEQFRTELANELETGIANERLARIEEAFRKMWYPEWEFGLAL</sequence>
<protein>
    <submittedName>
        <fullName evidence="2">Kinase-like domain-containing protein</fullName>
    </submittedName>
</protein>
<dbReference type="InParanoid" id="A0A5J5FAL9"/>
<name>A0A5J5FAL9_9PEZI</name>
<evidence type="ECO:0000313" key="3">
    <source>
        <dbReference type="Proteomes" id="UP000326924"/>
    </source>
</evidence>
<evidence type="ECO:0000313" key="2">
    <source>
        <dbReference type="EMBL" id="KAA8914283.1"/>
    </source>
</evidence>
<dbReference type="InterPro" id="IPR002575">
    <property type="entry name" value="Aminoglycoside_PTrfase"/>
</dbReference>
<dbReference type="PANTHER" id="PTHR21310:SF51">
    <property type="entry name" value="AMINOGLYCOSIDE PHOSPHOTRANSFERASE DOMAIN-CONTAINING PROTEIN"/>
    <property type="match status" value="1"/>
</dbReference>
<organism evidence="2 3">
    <name type="scientific">Sphaerosporella brunnea</name>
    <dbReference type="NCBI Taxonomy" id="1250544"/>
    <lineage>
        <taxon>Eukaryota</taxon>
        <taxon>Fungi</taxon>
        <taxon>Dikarya</taxon>
        <taxon>Ascomycota</taxon>
        <taxon>Pezizomycotina</taxon>
        <taxon>Pezizomycetes</taxon>
        <taxon>Pezizales</taxon>
        <taxon>Pyronemataceae</taxon>
        <taxon>Sphaerosporella</taxon>
    </lineage>
</organism>
<dbReference type="OrthoDB" id="10003767at2759"/>
<dbReference type="EMBL" id="VXIS01000007">
    <property type="protein sequence ID" value="KAA8914283.1"/>
    <property type="molecule type" value="Genomic_DNA"/>
</dbReference>
<dbReference type="Pfam" id="PF01636">
    <property type="entry name" value="APH"/>
    <property type="match status" value="1"/>
</dbReference>
<dbReference type="PANTHER" id="PTHR21310">
    <property type="entry name" value="AMINOGLYCOSIDE PHOSPHOTRANSFERASE-RELATED-RELATED"/>
    <property type="match status" value="1"/>
</dbReference>
<gene>
    <name evidence="2" type="ORF">FN846DRAFT_771405</name>
</gene>
<proteinExistence type="predicted"/>
<evidence type="ECO:0000259" key="1">
    <source>
        <dbReference type="Pfam" id="PF01636"/>
    </source>
</evidence>
<dbReference type="Gene3D" id="3.90.1200.10">
    <property type="match status" value="1"/>
</dbReference>